<feature type="non-terminal residue" evidence="2">
    <location>
        <position position="1"/>
    </location>
</feature>
<dbReference type="EMBL" id="LAZR01001893">
    <property type="protein sequence ID" value="KKN37465.1"/>
    <property type="molecule type" value="Genomic_DNA"/>
</dbReference>
<protein>
    <recommendedName>
        <fullName evidence="1">SPOR domain-containing protein</fullName>
    </recommendedName>
</protein>
<gene>
    <name evidence="2" type="ORF">LCGC14_0763340</name>
</gene>
<evidence type="ECO:0000313" key="2">
    <source>
        <dbReference type="EMBL" id="KKN37465.1"/>
    </source>
</evidence>
<dbReference type="PANTHER" id="PTHR11102">
    <property type="entry name" value="SEL-1-LIKE PROTEIN"/>
    <property type="match status" value="1"/>
</dbReference>
<dbReference type="SUPFAM" id="SSF81901">
    <property type="entry name" value="HCP-like"/>
    <property type="match status" value="1"/>
</dbReference>
<feature type="domain" description="SPOR" evidence="1">
    <location>
        <begin position="131"/>
        <end position="218"/>
    </location>
</feature>
<proteinExistence type="predicted"/>
<sequence>SKKAIYKQQYKAYRHFLNAANQGDPQAQNKVGEMLLAGEGVKQDKLMAYRWFSLASEQQEPKAVVNQKMLQEKLTSKQIQQSLALKVESVVERHDENKPLSIKNDVPFIPKPSTTSVGESIDVSSSELIKNPNHLIFRVQMGAFKTAVQAKKAQQKIETKFAPLPTDLALILSEPDAMANKPDFYRLQLGEFQSQLAAKKLCNELTQQKQPCFVVKIRPD</sequence>
<dbReference type="InterPro" id="IPR036680">
    <property type="entry name" value="SPOR-like_sf"/>
</dbReference>
<dbReference type="PANTHER" id="PTHR11102:SF160">
    <property type="entry name" value="ERAD-ASSOCIATED E3 UBIQUITIN-PROTEIN LIGASE COMPONENT HRD3"/>
    <property type="match status" value="1"/>
</dbReference>
<dbReference type="Pfam" id="PF05036">
    <property type="entry name" value="SPOR"/>
    <property type="match status" value="1"/>
</dbReference>
<name>A0A0F9Q0N9_9ZZZZ</name>
<dbReference type="InterPro" id="IPR007730">
    <property type="entry name" value="SPOR-like_dom"/>
</dbReference>
<accession>A0A0F9Q0N9</accession>
<dbReference type="SMART" id="SM00671">
    <property type="entry name" value="SEL1"/>
    <property type="match status" value="1"/>
</dbReference>
<evidence type="ECO:0000259" key="1">
    <source>
        <dbReference type="PROSITE" id="PS51724"/>
    </source>
</evidence>
<dbReference type="Gene3D" id="3.30.70.1070">
    <property type="entry name" value="Sporulation related repeat"/>
    <property type="match status" value="1"/>
</dbReference>
<reference evidence="2" key="1">
    <citation type="journal article" date="2015" name="Nature">
        <title>Complex archaea that bridge the gap between prokaryotes and eukaryotes.</title>
        <authorList>
            <person name="Spang A."/>
            <person name="Saw J.H."/>
            <person name="Jorgensen S.L."/>
            <person name="Zaremba-Niedzwiedzka K."/>
            <person name="Martijn J."/>
            <person name="Lind A.E."/>
            <person name="van Eijk R."/>
            <person name="Schleper C."/>
            <person name="Guy L."/>
            <person name="Ettema T.J."/>
        </authorList>
    </citation>
    <scope>NUCLEOTIDE SEQUENCE</scope>
</reference>
<dbReference type="Pfam" id="PF08238">
    <property type="entry name" value="Sel1"/>
    <property type="match status" value="2"/>
</dbReference>
<comment type="caution">
    <text evidence="2">The sequence shown here is derived from an EMBL/GenBank/DDBJ whole genome shotgun (WGS) entry which is preliminary data.</text>
</comment>
<organism evidence="2">
    <name type="scientific">marine sediment metagenome</name>
    <dbReference type="NCBI Taxonomy" id="412755"/>
    <lineage>
        <taxon>unclassified sequences</taxon>
        <taxon>metagenomes</taxon>
        <taxon>ecological metagenomes</taxon>
    </lineage>
</organism>
<dbReference type="Gene3D" id="1.25.40.10">
    <property type="entry name" value="Tetratricopeptide repeat domain"/>
    <property type="match status" value="1"/>
</dbReference>
<dbReference type="InterPro" id="IPR011990">
    <property type="entry name" value="TPR-like_helical_dom_sf"/>
</dbReference>
<dbReference type="AlphaFoldDB" id="A0A0F9Q0N9"/>
<dbReference type="PROSITE" id="PS51724">
    <property type="entry name" value="SPOR"/>
    <property type="match status" value="1"/>
</dbReference>
<dbReference type="GO" id="GO:0042834">
    <property type="term" value="F:peptidoglycan binding"/>
    <property type="evidence" value="ECO:0007669"/>
    <property type="project" value="InterPro"/>
</dbReference>
<dbReference type="InterPro" id="IPR050767">
    <property type="entry name" value="Sel1_AlgK"/>
</dbReference>
<dbReference type="SUPFAM" id="SSF110997">
    <property type="entry name" value="Sporulation related repeat"/>
    <property type="match status" value="1"/>
</dbReference>
<dbReference type="InterPro" id="IPR006597">
    <property type="entry name" value="Sel1-like"/>
</dbReference>